<comment type="caution">
    <text evidence="1">The sequence shown here is derived from an EMBL/GenBank/DDBJ whole genome shotgun (WGS) entry which is preliminary data.</text>
</comment>
<gene>
    <name evidence="1" type="ORF">DM43_4712</name>
</gene>
<accession>A0AA88ZAK0</accession>
<name>A0AA88ZAK0_BURCE</name>
<protein>
    <submittedName>
        <fullName evidence="1">Uncharacterized protein</fullName>
    </submittedName>
</protein>
<dbReference type="AlphaFoldDB" id="A0AA88ZAK0"/>
<sequence>MLNTGCRPETDYRDTFLPPKLNQIDSIFQAVSPVGDVAEVSFQMAHGSTITALEAYLADTMKFWFNRYPVQTNVLKESPVSRVIRYRR</sequence>
<organism evidence="1 2">
    <name type="scientific">Burkholderia cepacia</name>
    <name type="common">Pseudomonas cepacia</name>
    <dbReference type="NCBI Taxonomy" id="292"/>
    <lineage>
        <taxon>Bacteria</taxon>
        <taxon>Pseudomonadati</taxon>
        <taxon>Pseudomonadota</taxon>
        <taxon>Betaproteobacteria</taxon>
        <taxon>Burkholderiales</taxon>
        <taxon>Burkholderiaceae</taxon>
        <taxon>Burkholderia</taxon>
        <taxon>Burkholderia cepacia complex</taxon>
    </lineage>
</organism>
<dbReference type="EMBL" id="JPGD01000003">
    <property type="protein sequence ID" value="KGC07133.1"/>
    <property type="molecule type" value="Genomic_DNA"/>
</dbReference>
<proteinExistence type="predicted"/>
<dbReference type="Proteomes" id="UP000029575">
    <property type="component" value="Unassembled WGS sequence"/>
</dbReference>
<evidence type="ECO:0000313" key="1">
    <source>
        <dbReference type="EMBL" id="KGC07133.1"/>
    </source>
</evidence>
<evidence type="ECO:0000313" key="2">
    <source>
        <dbReference type="Proteomes" id="UP000029575"/>
    </source>
</evidence>
<reference evidence="1 2" key="1">
    <citation type="submission" date="2014-06" db="EMBL/GenBank/DDBJ databases">
        <authorList>
            <person name="Bishop-Lilly K.A."/>
            <person name="Broomall S.M."/>
            <person name="Chain P.S."/>
            <person name="Chertkov O."/>
            <person name="Coyne S.R."/>
            <person name="Daligault H.E."/>
            <person name="Davenport K.W."/>
            <person name="Erkkila T."/>
            <person name="Frey K.G."/>
            <person name="Gibbons H.S."/>
            <person name="Gu W."/>
            <person name="Jaissle J."/>
            <person name="Johnson S.L."/>
            <person name="Koroleva G.I."/>
            <person name="Ladner J.T."/>
            <person name="Lo C.-C."/>
            <person name="Minogue T.D."/>
            <person name="Munk C."/>
            <person name="Palacios G.F."/>
            <person name="Redden C.L."/>
            <person name="Rosenzweig C.N."/>
            <person name="Scholz M.B."/>
            <person name="Teshima H."/>
            <person name="Xu Y."/>
        </authorList>
    </citation>
    <scope>NUCLEOTIDE SEQUENCE [LARGE SCALE GENOMIC DNA]</scope>
    <source>
        <strain evidence="1 2">DWS 37UF10B-2</strain>
    </source>
</reference>